<dbReference type="OrthoDB" id="9787053at2"/>
<dbReference type="AlphaFoldDB" id="A0A4R7NZM7"/>
<reference evidence="2 3" key="1">
    <citation type="submission" date="2019-03" db="EMBL/GenBank/DDBJ databases">
        <title>Genomic Encyclopedia of Type Strains, Phase IV (KMG-IV): sequencing the most valuable type-strain genomes for metagenomic binning, comparative biology and taxonomic classification.</title>
        <authorList>
            <person name="Goeker M."/>
        </authorList>
    </citation>
    <scope>NUCLEOTIDE SEQUENCE [LARGE SCALE GENOMIC DNA]</scope>
    <source>
        <strain evidence="2 3">DSM 26377</strain>
    </source>
</reference>
<dbReference type="PANTHER" id="PTHR36573:SF1">
    <property type="entry name" value="INTERMEMBRANE PHOSPHOLIPID TRANSPORT SYSTEM BINDING PROTEIN MLAC"/>
    <property type="match status" value="1"/>
</dbReference>
<feature type="chain" id="PRO_5030099504" evidence="1">
    <location>
        <begin position="27"/>
        <end position="215"/>
    </location>
</feature>
<feature type="signal peptide" evidence="1">
    <location>
        <begin position="1"/>
        <end position="26"/>
    </location>
</feature>
<keyword evidence="3" id="KW-1185">Reference proteome</keyword>
<name>A0A4R7NZM7_9GAMM</name>
<accession>A0A4R7NZM7</accession>
<dbReference type="Proteomes" id="UP000295341">
    <property type="component" value="Unassembled WGS sequence"/>
</dbReference>
<dbReference type="RefSeq" id="WP_133882993.1">
    <property type="nucleotide sequence ID" value="NZ_MWIN01000009.1"/>
</dbReference>
<organism evidence="2 3">
    <name type="scientific">Panacagrimonas perspica</name>
    <dbReference type="NCBI Taxonomy" id="381431"/>
    <lineage>
        <taxon>Bacteria</taxon>
        <taxon>Pseudomonadati</taxon>
        <taxon>Pseudomonadota</taxon>
        <taxon>Gammaproteobacteria</taxon>
        <taxon>Nevskiales</taxon>
        <taxon>Nevskiaceae</taxon>
        <taxon>Panacagrimonas</taxon>
    </lineage>
</organism>
<evidence type="ECO:0000313" key="2">
    <source>
        <dbReference type="EMBL" id="TDU26834.1"/>
    </source>
</evidence>
<proteinExistence type="predicted"/>
<dbReference type="Pfam" id="PF05494">
    <property type="entry name" value="MlaC"/>
    <property type="match status" value="1"/>
</dbReference>
<sequence>MKTAMNLSTRFLVLLAALGFTFAAQAAPSQPADVVIKAATTEFQDLIKQNHEKYRADLPGFYKVVEDKVVPHFDTKGIAQLVLGRNWKTATPDQRTRFEAAFKDSLIRTYARAMLDYHDSVSAEWAPLKAAAGATDVNVNAKIIRQNAPPIPLSFSVHAVGDVWKIYDISVENISLITNFRSQLNTEIKANGLDAVIKKFEDNTYLKQNPPAAAS</sequence>
<dbReference type="EMBL" id="SOBT01000010">
    <property type="protein sequence ID" value="TDU26834.1"/>
    <property type="molecule type" value="Genomic_DNA"/>
</dbReference>
<gene>
    <name evidence="2" type="ORF">DFR24_3865</name>
</gene>
<keyword evidence="1" id="KW-0732">Signal</keyword>
<dbReference type="Gene3D" id="3.10.450.710">
    <property type="entry name" value="Tgt2/MlaC"/>
    <property type="match status" value="1"/>
</dbReference>
<dbReference type="InterPro" id="IPR042245">
    <property type="entry name" value="Tgt2/MlaC_sf"/>
</dbReference>
<comment type="caution">
    <text evidence="2">The sequence shown here is derived from an EMBL/GenBank/DDBJ whole genome shotgun (WGS) entry which is preliminary data.</text>
</comment>
<protein>
    <submittedName>
        <fullName evidence="2">Phospholipid transport system substrate-binding protein</fullName>
    </submittedName>
</protein>
<evidence type="ECO:0000313" key="3">
    <source>
        <dbReference type="Proteomes" id="UP000295341"/>
    </source>
</evidence>
<dbReference type="PIRSF" id="PIRSF004649">
    <property type="entry name" value="MlaC"/>
    <property type="match status" value="1"/>
</dbReference>
<dbReference type="PANTHER" id="PTHR36573">
    <property type="entry name" value="INTERMEMBRANE PHOSPHOLIPID TRANSPORT SYSTEM BINDING PROTEIN MLAC"/>
    <property type="match status" value="1"/>
</dbReference>
<evidence type="ECO:0000256" key="1">
    <source>
        <dbReference type="SAM" id="SignalP"/>
    </source>
</evidence>
<dbReference type="InterPro" id="IPR008869">
    <property type="entry name" value="MlaC/ttg2D"/>
</dbReference>